<evidence type="ECO:0000313" key="6">
    <source>
        <dbReference type="Proteomes" id="UP000245657"/>
    </source>
</evidence>
<evidence type="ECO:0000256" key="3">
    <source>
        <dbReference type="SAM" id="Coils"/>
    </source>
</evidence>
<feature type="active site" evidence="1">
    <location>
        <position position="37"/>
    </location>
</feature>
<keyword evidence="1" id="KW-0378">Hydrolase</keyword>
<accession>A0A2V2N4P5</accession>
<comment type="caution">
    <text evidence="5">The sequence shown here is derived from an EMBL/GenBank/DDBJ whole genome shotgun (WGS) entry which is preliminary data.</text>
</comment>
<evidence type="ECO:0000256" key="1">
    <source>
        <dbReference type="PROSITE-ProRule" id="PRU00520"/>
    </source>
</evidence>
<gene>
    <name evidence="5" type="ORF">DK846_11545</name>
</gene>
<feature type="coiled-coil region" evidence="3">
    <location>
        <begin position="128"/>
        <end position="155"/>
    </location>
</feature>
<proteinExistence type="inferred from homology"/>
<comment type="catalytic activity">
    <reaction evidence="1">
        <text>an acyl phosphate + H2O = a carboxylate + phosphate + H(+)</text>
        <dbReference type="Rhea" id="RHEA:14965"/>
        <dbReference type="ChEBI" id="CHEBI:15377"/>
        <dbReference type="ChEBI" id="CHEBI:15378"/>
        <dbReference type="ChEBI" id="CHEBI:29067"/>
        <dbReference type="ChEBI" id="CHEBI:43474"/>
        <dbReference type="ChEBI" id="CHEBI:59918"/>
        <dbReference type="EC" id="3.6.1.7"/>
    </reaction>
</comment>
<keyword evidence="6" id="KW-1185">Reference proteome</keyword>
<dbReference type="AlphaFoldDB" id="A0A2V2N4P5"/>
<keyword evidence="3" id="KW-0175">Coiled coil</keyword>
<dbReference type="InterPro" id="IPR020456">
    <property type="entry name" value="Acylphosphatase"/>
</dbReference>
<dbReference type="OrthoDB" id="6643at2157"/>
<dbReference type="Proteomes" id="UP000245657">
    <property type="component" value="Unassembled WGS sequence"/>
</dbReference>
<dbReference type="PANTHER" id="PTHR47268:SF4">
    <property type="entry name" value="ACYLPHOSPHATASE"/>
    <property type="match status" value="1"/>
</dbReference>
<name>A0A2V2N4P5_9EURY</name>
<feature type="domain" description="Acylphosphatase-like" evidence="4">
    <location>
        <begin position="4"/>
        <end position="92"/>
    </location>
</feature>
<dbReference type="Gene3D" id="3.30.70.100">
    <property type="match status" value="1"/>
</dbReference>
<evidence type="ECO:0000313" key="5">
    <source>
        <dbReference type="EMBL" id="PWR71488.1"/>
    </source>
</evidence>
<dbReference type="EMBL" id="QGMY01000008">
    <property type="protein sequence ID" value="PWR71488.1"/>
    <property type="molecule type" value="Genomic_DNA"/>
</dbReference>
<evidence type="ECO:0000256" key="2">
    <source>
        <dbReference type="RuleBase" id="RU004168"/>
    </source>
</evidence>
<dbReference type="InterPro" id="IPR036046">
    <property type="entry name" value="Acylphosphatase-like_dom_sf"/>
</dbReference>
<dbReference type="EC" id="3.6.1.7" evidence="1"/>
<dbReference type="GO" id="GO:0003998">
    <property type="term" value="F:acylphosphatase activity"/>
    <property type="evidence" value="ECO:0007669"/>
    <property type="project" value="UniProtKB-EC"/>
</dbReference>
<feature type="active site" evidence="1">
    <location>
        <position position="19"/>
    </location>
</feature>
<reference evidence="5 6" key="1">
    <citation type="submission" date="2018-05" db="EMBL/GenBank/DDBJ databases">
        <title>Draft genome of Methanospirillum lacunae Ki8-1.</title>
        <authorList>
            <person name="Dueholm M.S."/>
            <person name="Nielsen P.H."/>
            <person name="Bakmann L.F."/>
            <person name="Otzen D.E."/>
        </authorList>
    </citation>
    <scope>NUCLEOTIDE SEQUENCE [LARGE SCALE GENOMIC DNA]</scope>
    <source>
        <strain evidence="5 6">Ki8-1</strain>
    </source>
</reference>
<dbReference type="PROSITE" id="PS51160">
    <property type="entry name" value="ACYLPHOSPHATASE_3"/>
    <property type="match status" value="1"/>
</dbReference>
<dbReference type="PANTHER" id="PTHR47268">
    <property type="entry name" value="ACYLPHOSPHATASE"/>
    <property type="match status" value="1"/>
</dbReference>
<protein>
    <recommendedName>
        <fullName evidence="1">acylphosphatase</fullName>
        <ecNumber evidence="1">3.6.1.7</ecNumber>
    </recommendedName>
</protein>
<dbReference type="Pfam" id="PF00708">
    <property type="entry name" value="Acylphosphatase"/>
    <property type="match status" value="1"/>
</dbReference>
<dbReference type="GeneID" id="97550365"/>
<sequence length="156" mass="18024">MQKRLSILVSGRVQGVGYRGYARLIANRYCVTGYASNEPDGRVSIIAEGDELALDQFVTDLYAKDEPLIEVQSIEVSELPYVGEFAHFEPHFGDFQKEMFVRSELALEYMREMLKLQKRSLKTQTDMLDALRDMKKESKKRREVLERMIEAIHSQG</sequence>
<dbReference type="SUPFAM" id="SSF54975">
    <property type="entry name" value="Acylphosphatase/BLUF domain-like"/>
    <property type="match status" value="1"/>
</dbReference>
<comment type="similarity">
    <text evidence="2">Belongs to the acylphosphatase family.</text>
</comment>
<evidence type="ECO:0000259" key="4">
    <source>
        <dbReference type="PROSITE" id="PS51160"/>
    </source>
</evidence>
<organism evidence="5 6">
    <name type="scientific">Methanospirillum lacunae</name>
    <dbReference type="NCBI Taxonomy" id="668570"/>
    <lineage>
        <taxon>Archaea</taxon>
        <taxon>Methanobacteriati</taxon>
        <taxon>Methanobacteriota</taxon>
        <taxon>Stenosarchaea group</taxon>
        <taxon>Methanomicrobia</taxon>
        <taxon>Methanomicrobiales</taxon>
        <taxon>Methanospirillaceae</taxon>
        <taxon>Methanospirillum</taxon>
    </lineage>
</organism>
<dbReference type="InterPro" id="IPR001792">
    <property type="entry name" value="Acylphosphatase-like_dom"/>
</dbReference>
<dbReference type="RefSeq" id="WP_109969106.1">
    <property type="nucleotide sequence ID" value="NZ_CP176093.1"/>
</dbReference>